<dbReference type="Proteomes" id="UP000296079">
    <property type="component" value="Chromosome 1"/>
</dbReference>
<evidence type="ECO:0000313" key="6">
    <source>
        <dbReference type="EMBL" id="QCB99837.1"/>
    </source>
</evidence>
<dbReference type="eggNOG" id="COG1840">
    <property type="taxonomic scope" value="Bacteria"/>
</dbReference>
<proteinExistence type="inferred from homology"/>
<feature type="binding site" evidence="3">
    <location>
        <position position="226"/>
    </location>
    <ligand>
        <name>Fe cation</name>
        <dbReference type="ChEBI" id="CHEBI:24875"/>
    </ligand>
</feature>
<comment type="similarity">
    <text evidence="1">Belongs to the bacterial solute-binding protein 1 family.</text>
</comment>
<name>Q0KDL4_CUPNH</name>
<keyword evidence="7" id="KW-1185">Reference proteome</keyword>
<dbReference type="OrthoDB" id="9769567at2"/>
<feature type="signal peptide" evidence="4">
    <location>
        <begin position="1"/>
        <end position="26"/>
    </location>
</feature>
<dbReference type="GO" id="GO:0046872">
    <property type="term" value="F:metal ion binding"/>
    <property type="evidence" value="ECO:0007669"/>
    <property type="project" value="UniProtKB-KW"/>
</dbReference>
<evidence type="ECO:0000313" key="5">
    <source>
        <dbReference type="EMBL" id="CAJ91907.1"/>
    </source>
</evidence>
<dbReference type="InterPro" id="IPR026045">
    <property type="entry name" value="Ferric-bd"/>
</dbReference>
<dbReference type="GO" id="GO:0030288">
    <property type="term" value="C:outer membrane-bounded periplasmic space"/>
    <property type="evidence" value="ECO:0007669"/>
    <property type="project" value="TreeGrafter"/>
</dbReference>
<evidence type="ECO:0000256" key="3">
    <source>
        <dbReference type="PIRSR" id="PIRSR002825-1"/>
    </source>
</evidence>
<evidence type="ECO:0000256" key="4">
    <source>
        <dbReference type="SAM" id="SignalP"/>
    </source>
</evidence>
<organism evidence="5 7">
    <name type="scientific">Cupriavidus necator (strain ATCC 17699 / DSM 428 / KCTC 22496 / NCIMB 10442 / H16 / Stanier 337)</name>
    <name type="common">Ralstonia eutropha</name>
    <dbReference type="NCBI Taxonomy" id="381666"/>
    <lineage>
        <taxon>Bacteria</taxon>
        <taxon>Pseudomonadati</taxon>
        <taxon>Pseudomonadota</taxon>
        <taxon>Betaproteobacteria</taxon>
        <taxon>Burkholderiales</taxon>
        <taxon>Burkholderiaceae</taxon>
        <taxon>Cupriavidus</taxon>
    </lineage>
</organism>
<dbReference type="Pfam" id="PF13416">
    <property type="entry name" value="SBP_bac_8"/>
    <property type="match status" value="1"/>
</dbReference>
<keyword evidence="2 4" id="KW-0732">Signal</keyword>
<gene>
    <name evidence="5" type="ordered locus">H16_A0759</name>
    <name evidence="6" type="ORF">E6A55_03840</name>
</gene>
<keyword evidence="3" id="KW-0408">Iron</keyword>
<dbReference type="EMBL" id="AM260479">
    <property type="protein sequence ID" value="CAJ91907.1"/>
    <property type="molecule type" value="Genomic_DNA"/>
</dbReference>
<dbReference type="HOGENOM" id="CLU_026974_2_1_4"/>
<sequence length="345" mass="37553">MKTTIRTLLPRAAALALLTLPLAAAAQEKVLNLYTARHYQTDEALYANFTKQTGIKINRIEGQEDPLLERIRNEGANSPADVFITVDIGRLWRAQQAGVFAPVKSKALESRIPANYRDPNGEWFGFSARGRVIAYNKTAVKAGDIASYEDLADPKWKGKVCTRSSGHVYNLSLVSSLIAHDGEARTEQWARGVAANLARVPKGGDTDQLKAVAAGECDVAIANTYYIARLLKSTKPEDKAVADKLGVLWPNQSSQGVHMNVSGGGMLKHAPNKEAAVKFLEYLASDEAQRYFADGNNEWPVVQGVKVSNPALEALGTFKADTINVAELGKYQPQAQKLVDRAGFK</sequence>
<dbReference type="PANTHER" id="PTHR30006">
    <property type="entry name" value="THIAMINE-BINDING PERIPLASMIC PROTEIN-RELATED"/>
    <property type="match status" value="1"/>
</dbReference>
<feature type="binding site" evidence="3">
    <location>
        <position position="38"/>
    </location>
    <ligand>
        <name>Fe cation</name>
        <dbReference type="ChEBI" id="CHEBI:24875"/>
    </ligand>
</feature>
<reference evidence="6 8" key="2">
    <citation type="submission" date="2019-04" db="EMBL/GenBank/DDBJ databases">
        <title>Long-read de novo sequencing of Cupriavidus necator H16.</title>
        <authorList>
            <person name="Little G.T."/>
            <person name="Ehsaan M."/>
            <person name="Arenas-Lopez C."/>
            <person name="Jawed K."/>
            <person name="Winzer K."/>
            <person name="Kovacs K."/>
            <person name="Malys N."/>
            <person name="Minton N.P."/>
        </authorList>
    </citation>
    <scope>NUCLEOTIDE SEQUENCE [LARGE SCALE GENOMIC DNA]</scope>
    <source>
        <strain evidence="6 8">H16</strain>
    </source>
</reference>
<reference evidence="5 7" key="1">
    <citation type="journal article" date="2006" name="Nat. Biotechnol.">
        <title>Genome sequence of the bioplastic-producing 'Knallgas' bacterium Ralstonia eutropha H16.</title>
        <authorList>
            <person name="Pohlmann A."/>
            <person name="Fricke W.F."/>
            <person name="Reinecke F."/>
            <person name="Kusian B."/>
            <person name="Liesegang H."/>
            <person name="Cramm R."/>
            <person name="Eitinger T."/>
            <person name="Ewering C."/>
            <person name="Potter M."/>
            <person name="Schwartz E."/>
            <person name="Strittmatter A."/>
            <person name="Voss I."/>
            <person name="Gottschalk G."/>
            <person name="Steinbuechel A."/>
            <person name="Friedrich B."/>
            <person name="Bowien B."/>
        </authorList>
    </citation>
    <scope>NUCLEOTIDE SEQUENCE [LARGE SCALE GENOMIC DNA]</scope>
    <source>
        <strain evidence="7">ATCC 17699 / DSM 428 / KCTC 22496 / NCIMB 10442 / H16 / Stanier 337</strain>
        <strain evidence="5">H16</strain>
    </source>
</reference>
<feature type="binding site" evidence="3">
    <location>
        <position position="225"/>
    </location>
    <ligand>
        <name>Fe cation</name>
        <dbReference type="ChEBI" id="CHEBI:24875"/>
    </ligand>
</feature>
<evidence type="ECO:0000256" key="1">
    <source>
        <dbReference type="ARBA" id="ARBA00008520"/>
    </source>
</evidence>
<dbReference type="Gene3D" id="3.40.190.10">
    <property type="entry name" value="Periplasmic binding protein-like II"/>
    <property type="match status" value="2"/>
</dbReference>
<evidence type="ECO:0000313" key="8">
    <source>
        <dbReference type="Proteomes" id="UP000296079"/>
    </source>
</evidence>
<keyword evidence="3" id="KW-0479">Metal-binding</keyword>
<dbReference type="RefSeq" id="WP_011614680.1">
    <property type="nucleotide sequence ID" value="NC_008313.1"/>
</dbReference>
<dbReference type="SUPFAM" id="SSF53850">
    <property type="entry name" value="Periplasmic binding protein-like II"/>
    <property type="match status" value="1"/>
</dbReference>
<dbReference type="Proteomes" id="UP000008210">
    <property type="component" value="Chromosome 1"/>
</dbReference>
<dbReference type="KEGG" id="reh:H16_A0759"/>
<evidence type="ECO:0000256" key="2">
    <source>
        <dbReference type="ARBA" id="ARBA00022729"/>
    </source>
</evidence>
<protein>
    <submittedName>
        <fullName evidence="5">ABC-type transporter, periplasmic component: FeTfamily</fullName>
    </submittedName>
    <submittedName>
        <fullName evidence="6">Fe(3+) ABC transporter substrate-binding protein</fullName>
    </submittedName>
</protein>
<accession>Q0KDL4</accession>
<dbReference type="EMBL" id="CP039287">
    <property type="protein sequence ID" value="QCB99837.1"/>
    <property type="molecule type" value="Genomic_DNA"/>
</dbReference>
<evidence type="ECO:0000313" key="7">
    <source>
        <dbReference type="Proteomes" id="UP000008210"/>
    </source>
</evidence>
<dbReference type="InterPro" id="IPR006059">
    <property type="entry name" value="SBP"/>
</dbReference>
<feature type="chain" id="PRO_5004174843" evidence="4">
    <location>
        <begin position="27"/>
        <end position="345"/>
    </location>
</feature>
<dbReference type="CDD" id="cd13542">
    <property type="entry name" value="PBP2_FutA1_ilke"/>
    <property type="match status" value="1"/>
</dbReference>
<dbReference type="PIRSF" id="PIRSF002825">
    <property type="entry name" value="CfbpA"/>
    <property type="match status" value="1"/>
</dbReference>
<dbReference type="PATRIC" id="fig|381666.6.peg.1131"/>
<dbReference type="AlphaFoldDB" id="Q0KDL4"/>
<dbReference type="PANTHER" id="PTHR30006:SF15">
    <property type="entry name" value="IRON-UTILIZATION PERIPLASMIC PROTEIN"/>
    <property type="match status" value="1"/>
</dbReference>
<dbReference type="STRING" id="381666.H16_A0759"/>